<reference evidence="2" key="1">
    <citation type="submission" date="2021-02" db="EMBL/GenBank/DDBJ databases">
        <title>Phycicoccus sp. MQZ13P-5T, whole genome shotgun sequence.</title>
        <authorList>
            <person name="Tuo L."/>
        </authorList>
    </citation>
    <scope>NUCLEOTIDE SEQUENCE</scope>
    <source>
        <strain evidence="2">MQZ13P-5</strain>
    </source>
</reference>
<proteinExistence type="predicted"/>
<dbReference type="EMBL" id="JAFDVD010000029">
    <property type="protein sequence ID" value="MBM6402619.1"/>
    <property type="molecule type" value="Genomic_DNA"/>
</dbReference>
<dbReference type="InterPro" id="IPR011528">
    <property type="entry name" value="NERD"/>
</dbReference>
<dbReference type="PROSITE" id="PS50965">
    <property type="entry name" value="NERD"/>
    <property type="match status" value="1"/>
</dbReference>
<gene>
    <name evidence="2" type="ORF">JQN70_19675</name>
</gene>
<comment type="caution">
    <text evidence="2">The sequence shown here is derived from an EMBL/GenBank/DDBJ whole genome shotgun (WGS) entry which is preliminary data.</text>
</comment>
<evidence type="ECO:0000313" key="3">
    <source>
        <dbReference type="Proteomes" id="UP001430172"/>
    </source>
</evidence>
<dbReference type="Proteomes" id="UP001430172">
    <property type="component" value="Unassembled WGS sequence"/>
</dbReference>
<evidence type="ECO:0000259" key="1">
    <source>
        <dbReference type="PROSITE" id="PS50965"/>
    </source>
</evidence>
<organism evidence="2 3">
    <name type="scientific">Phycicoccus sonneratiae</name>
    <dbReference type="NCBI Taxonomy" id="2807628"/>
    <lineage>
        <taxon>Bacteria</taxon>
        <taxon>Bacillati</taxon>
        <taxon>Actinomycetota</taxon>
        <taxon>Actinomycetes</taxon>
        <taxon>Micrococcales</taxon>
        <taxon>Intrasporangiaceae</taxon>
        <taxon>Phycicoccus</taxon>
    </lineage>
</organism>
<sequence length="272" mass="29673">MRLRFAGTCRVCGSELPARAEAIYERATRTVRCVSHEVSTPSAGPAEDVPDVAVPEVVDPGTAGASARREFDRRKAAREERIRAKHPKLGGLILAVSDDPQSTTAWNTGALGEERLGGGLNRLASQTVRLLHDRRMPKSKANIDHLAVTPTGVFVIDAKKYRGRPHLRIDGGLFRPRVERLMIGTRDCTKLVDGVLKQVDVVRGLLEPAVPVHGVLCFVEADWPLLGGNFTTRDVHALWPKKLYPKLQAEGPLTADTIAEIHRTLAKALPAS</sequence>
<accession>A0ABS2CRW4</accession>
<name>A0ABS2CRW4_9MICO</name>
<keyword evidence="3" id="KW-1185">Reference proteome</keyword>
<dbReference type="Pfam" id="PF08378">
    <property type="entry name" value="NERD"/>
    <property type="match status" value="1"/>
</dbReference>
<feature type="domain" description="NERD" evidence="1">
    <location>
        <begin position="108"/>
        <end position="225"/>
    </location>
</feature>
<evidence type="ECO:0000313" key="2">
    <source>
        <dbReference type="EMBL" id="MBM6402619.1"/>
    </source>
</evidence>
<protein>
    <submittedName>
        <fullName evidence="2">NERD domain-containing protein</fullName>
    </submittedName>
</protein>